<dbReference type="EC" id="7.-.-.-" evidence="8"/>
<feature type="transmembrane region" description="Helical" evidence="8">
    <location>
        <begin position="135"/>
        <end position="157"/>
    </location>
</feature>
<evidence type="ECO:0000313" key="10">
    <source>
        <dbReference type="Proteomes" id="UP000199287"/>
    </source>
</evidence>
<dbReference type="RefSeq" id="WP_093368509.1">
    <property type="nucleotide sequence ID" value="NZ_FOQA01000001.1"/>
</dbReference>
<keyword evidence="4 8" id="KW-1278">Translocase</keyword>
<evidence type="ECO:0000313" key="9">
    <source>
        <dbReference type="EMBL" id="SFH45850.1"/>
    </source>
</evidence>
<comment type="subcellular location">
    <subcellularLocation>
        <location evidence="8">Cell membrane</location>
        <topology evidence="8">Multi-pass membrane protein</topology>
    </subcellularLocation>
    <subcellularLocation>
        <location evidence="1">Endomembrane system</location>
        <topology evidence="1">Multi-pass membrane protein</topology>
    </subcellularLocation>
</comment>
<gene>
    <name evidence="8" type="primary">rnfE</name>
    <name evidence="9" type="ORF">SAMN05192551_10138</name>
</gene>
<evidence type="ECO:0000256" key="4">
    <source>
        <dbReference type="ARBA" id="ARBA00022967"/>
    </source>
</evidence>
<evidence type="ECO:0000256" key="6">
    <source>
        <dbReference type="ARBA" id="ARBA00022989"/>
    </source>
</evidence>
<keyword evidence="5 8" id="KW-0249">Electron transport</keyword>
<keyword evidence="10" id="KW-1185">Reference proteome</keyword>
<name>A0A1I3A7G0_9FIRM</name>
<dbReference type="GO" id="GO:0012505">
    <property type="term" value="C:endomembrane system"/>
    <property type="evidence" value="ECO:0007669"/>
    <property type="project" value="UniProtKB-SubCell"/>
</dbReference>
<keyword evidence="3 8" id="KW-0812">Transmembrane</keyword>
<dbReference type="OrthoDB" id="9790976at2"/>
<feature type="transmembrane region" description="Helical" evidence="8">
    <location>
        <begin position="96"/>
        <end position="114"/>
    </location>
</feature>
<dbReference type="STRING" id="69895.SAMN05192551_10138"/>
<dbReference type="InterPro" id="IPR003667">
    <property type="entry name" value="NqrDE/RnfAE"/>
</dbReference>
<evidence type="ECO:0000256" key="3">
    <source>
        <dbReference type="ARBA" id="ARBA00022692"/>
    </source>
</evidence>
<organism evidence="9 10">
    <name type="scientific">Tindallia magadiensis</name>
    <dbReference type="NCBI Taxonomy" id="69895"/>
    <lineage>
        <taxon>Bacteria</taxon>
        <taxon>Bacillati</taxon>
        <taxon>Bacillota</taxon>
        <taxon>Clostridia</taxon>
        <taxon>Peptostreptococcales</taxon>
        <taxon>Tindalliaceae</taxon>
        <taxon>Tindallia</taxon>
    </lineage>
</organism>
<sequence>MKLSKVFSRGLVMDNPVFIQALGMCPILAVTNTAFNSFGMGMATTSVLLGSNIVISLLRKFIPAKIRIPCFIVVIATFVTMVGMIMEAFFPALDQALGIFIPLIVVNCLILGRAESFASKNNTIGSITDALGMGLGFTGALVLLGIVREVIGFGTIFDIQLFGDSFEPMGLMTMAPGAFMALGILMAVFNRIVYTRLK</sequence>
<dbReference type="PANTHER" id="PTHR30586">
    <property type="entry name" value="ELECTRON TRANSPORT COMPLEX PROTEIN RNFE"/>
    <property type="match status" value="1"/>
</dbReference>
<evidence type="ECO:0000256" key="1">
    <source>
        <dbReference type="ARBA" id="ARBA00004127"/>
    </source>
</evidence>
<dbReference type="AlphaFoldDB" id="A0A1I3A7G0"/>
<feature type="transmembrane region" description="Helical" evidence="8">
    <location>
        <begin position="37"/>
        <end position="58"/>
    </location>
</feature>
<dbReference type="NCBIfam" id="NF009070">
    <property type="entry name" value="PRK12405.1"/>
    <property type="match status" value="1"/>
</dbReference>
<comment type="subunit">
    <text evidence="8">The complex is composed of six subunits: RnfA, RnfB, RnfC, RnfD, RnfE and RnfG.</text>
</comment>
<dbReference type="PIRSF" id="PIRSF006102">
    <property type="entry name" value="NQR_DE"/>
    <property type="match status" value="1"/>
</dbReference>
<dbReference type="GO" id="GO:0005886">
    <property type="term" value="C:plasma membrane"/>
    <property type="evidence" value="ECO:0007669"/>
    <property type="project" value="UniProtKB-SubCell"/>
</dbReference>
<dbReference type="Proteomes" id="UP000199287">
    <property type="component" value="Unassembled WGS sequence"/>
</dbReference>
<dbReference type="PANTHER" id="PTHR30586:SF0">
    <property type="entry name" value="ION-TRANSLOCATING OXIDOREDUCTASE COMPLEX SUBUNIT E"/>
    <property type="match status" value="1"/>
</dbReference>
<accession>A0A1I3A7G0</accession>
<dbReference type="NCBIfam" id="TIGR01948">
    <property type="entry name" value="rnfE"/>
    <property type="match status" value="1"/>
</dbReference>
<comment type="similarity">
    <text evidence="8">Belongs to the NqrDE/RnfAE family.</text>
</comment>
<dbReference type="Pfam" id="PF02508">
    <property type="entry name" value="Rnf-Nqr"/>
    <property type="match status" value="1"/>
</dbReference>
<dbReference type="GO" id="GO:0022900">
    <property type="term" value="P:electron transport chain"/>
    <property type="evidence" value="ECO:0007669"/>
    <property type="project" value="UniProtKB-UniRule"/>
</dbReference>
<evidence type="ECO:0000256" key="7">
    <source>
        <dbReference type="ARBA" id="ARBA00023136"/>
    </source>
</evidence>
<keyword evidence="8" id="KW-1003">Cell membrane</keyword>
<dbReference type="EMBL" id="FOQA01000001">
    <property type="protein sequence ID" value="SFH45850.1"/>
    <property type="molecule type" value="Genomic_DNA"/>
</dbReference>
<comment type="function">
    <text evidence="8">Part of a membrane-bound complex that couples electron transfer with translocation of ions across the membrane.</text>
</comment>
<feature type="transmembrane region" description="Helical" evidence="8">
    <location>
        <begin position="169"/>
        <end position="189"/>
    </location>
</feature>
<proteinExistence type="inferred from homology"/>
<protein>
    <recommendedName>
        <fullName evidence="8">Ion-translocating oxidoreductase complex subunit E</fullName>
        <ecNumber evidence="8">7.-.-.-</ecNumber>
    </recommendedName>
    <alternativeName>
        <fullName evidence="8">Rnf electron transport complex subunit E</fullName>
    </alternativeName>
</protein>
<feature type="transmembrane region" description="Helical" evidence="8">
    <location>
        <begin position="70"/>
        <end position="90"/>
    </location>
</feature>
<dbReference type="HAMAP" id="MF_00478">
    <property type="entry name" value="RsxE_RnfE"/>
    <property type="match status" value="1"/>
</dbReference>
<evidence type="ECO:0000256" key="8">
    <source>
        <dbReference type="HAMAP-Rule" id="MF_00478"/>
    </source>
</evidence>
<keyword evidence="6 8" id="KW-1133">Transmembrane helix</keyword>
<keyword evidence="2 8" id="KW-0813">Transport</keyword>
<evidence type="ECO:0000256" key="2">
    <source>
        <dbReference type="ARBA" id="ARBA00022448"/>
    </source>
</evidence>
<dbReference type="InterPro" id="IPR010968">
    <property type="entry name" value="RnfE"/>
</dbReference>
<keyword evidence="7 8" id="KW-0472">Membrane</keyword>
<reference evidence="10" key="1">
    <citation type="submission" date="2016-10" db="EMBL/GenBank/DDBJ databases">
        <authorList>
            <person name="Varghese N."/>
            <person name="Submissions S."/>
        </authorList>
    </citation>
    <scope>NUCLEOTIDE SEQUENCE [LARGE SCALE GENOMIC DNA]</scope>
    <source>
        <strain evidence="10">Z-7934</strain>
    </source>
</reference>
<evidence type="ECO:0000256" key="5">
    <source>
        <dbReference type="ARBA" id="ARBA00022982"/>
    </source>
</evidence>